<evidence type="ECO:0000313" key="1">
    <source>
        <dbReference type="EMBL" id="SEA04448.1"/>
    </source>
</evidence>
<accession>A0A1H3Y0Y4</accession>
<sequence length="143" mass="15968">MNKKKLITLAATAGPAVAKVVRDYGPQLMRYLESHPDMLNQVQRAVGRVASTKGSSEETLHARIAALREQVRYLIASSDSHGEAATAKDFSRRLDGIEASVRMLPVMTPKQRRKSQRRIADALDQQAALIVERFIDERIDDAR</sequence>
<proteinExistence type="predicted"/>
<dbReference type="RefSeq" id="WP_092562459.1">
    <property type="nucleotide sequence ID" value="NZ_FNQV01000004.1"/>
</dbReference>
<dbReference type="InterPro" id="IPR045522">
    <property type="entry name" value="DUF6474"/>
</dbReference>
<dbReference type="OrthoDB" id="3267542at2"/>
<keyword evidence="2" id="KW-1185">Reference proteome</keyword>
<dbReference type="EMBL" id="FNQV01000004">
    <property type="protein sequence ID" value="SEA04448.1"/>
    <property type="molecule type" value="Genomic_DNA"/>
</dbReference>
<dbReference type="Pfam" id="PF20079">
    <property type="entry name" value="DUF6474"/>
    <property type="match status" value="1"/>
</dbReference>
<organism evidence="1 2">
    <name type="scientific">Bowdeniella nasicola</name>
    <dbReference type="NCBI Taxonomy" id="208480"/>
    <lineage>
        <taxon>Bacteria</taxon>
        <taxon>Bacillati</taxon>
        <taxon>Actinomycetota</taxon>
        <taxon>Actinomycetes</taxon>
        <taxon>Actinomycetales</taxon>
        <taxon>Actinomycetaceae</taxon>
        <taxon>Bowdeniella</taxon>
    </lineage>
</organism>
<gene>
    <name evidence="1" type="ORF">SAMN02910418_00799</name>
</gene>
<protein>
    <submittedName>
        <fullName evidence="1">Uncharacterized protein</fullName>
    </submittedName>
</protein>
<reference evidence="2" key="1">
    <citation type="submission" date="2016-10" db="EMBL/GenBank/DDBJ databases">
        <authorList>
            <person name="Varghese N."/>
            <person name="Submissions S."/>
        </authorList>
    </citation>
    <scope>NUCLEOTIDE SEQUENCE [LARGE SCALE GENOMIC DNA]</scope>
    <source>
        <strain evidence="2">KPR-1</strain>
    </source>
</reference>
<evidence type="ECO:0000313" key="2">
    <source>
        <dbReference type="Proteomes" id="UP000199288"/>
    </source>
</evidence>
<dbReference type="Proteomes" id="UP000199288">
    <property type="component" value="Unassembled WGS sequence"/>
</dbReference>
<name>A0A1H3Y0Y4_9ACTO</name>
<dbReference type="AlphaFoldDB" id="A0A1H3Y0Y4"/>